<dbReference type="Proteomes" id="UP001303160">
    <property type="component" value="Unassembled WGS sequence"/>
</dbReference>
<feature type="region of interest" description="Disordered" evidence="11">
    <location>
        <begin position="752"/>
        <end position="790"/>
    </location>
</feature>
<evidence type="ECO:0000256" key="1">
    <source>
        <dbReference type="ARBA" id="ARBA00008874"/>
    </source>
</evidence>
<dbReference type="PROSITE" id="PS00107">
    <property type="entry name" value="PROTEIN_KINASE_ATP"/>
    <property type="match status" value="1"/>
</dbReference>
<keyword evidence="6 13" id="KW-0418">Kinase</keyword>
<dbReference type="InterPro" id="IPR008271">
    <property type="entry name" value="Ser/Thr_kinase_AS"/>
</dbReference>
<dbReference type="InterPro" id="IPR011009">
    <property type="entry name" value="Kinase-like_dom_sf"/>
</dbReference>
<feature type="domain" description="Protein kinase" evidence="12">
    <location>
        <begin position="63"/>
        <end position="345"/>
    </location>
</feature>
<protein>
    <recommendedName>
        <fullName evidence="2">non-specific serine/threonine protein kinase</fullName>
        <ecNumber evidence="2">2.7.11.1</ecNumber>
    </recommendedName>
</protein>
<proteinExistence type="inferred from homology"/>
<sequence length="831" mass="90062">MEQPQALSSSTVPRVHGRSQPTPAVTGSRTRSSTKLRAIDDATEMQAAVSRDCVSAGLSLPPYTLQELIGKGSFGRVYKASSLTPTTCGGSGNKLVAIKIINIDHADLSLSHSSDHRHPGKGDGGTFAEILKEVNTVKKLSEKGAKNINSILDTLLIGHQMWLVTEYCAGGSVSTLTRPTGRLPERYIKPILREVAEALFWVHSHGVIHRDVKCANVLVSEEGRVQLCDFGVAGLVKGRFDKRKTVTGTLQWMAPELFDKTVEYGKEVDVWAFGSMAIEAATGMPPNATLSLGVDLEKFGRYLRESTPRLEGEFSAGLKDLVALCLIPDPANRPGIDGIRRHRYIFGTETESPTGVLSDLVASFKEWEAQGGDRKSLFSSGGAQGLLDCLDRSRQEQDDGWNYGTMDEAFCPSPGDFSNIKAVSNTENAKEQRRRHIPRKPVPRRDSKPVPLEKAFDPNTISSYHTNAQNFYRATSIPDLRNSCLTEDEDDEGTIRELSPTKPASASTGATSQTSDTIRPKGRPPGKEKNVTFQIGRTQDWTFPNMSTVISSPTGSVHSDPGTGTAPPSPVQAIASPERTILNAHAKSISTRTSLASLIDIDAGLMPITVPMGLAGPEHSIVSVSGGLAPTTIPTEDFISPMTLEPVMNPMDSIIMSGLEPEPIAKAFPDLQHEEKVATHKPREPSLYIPIDHVQHLCKVEEVIGPESEMIHHCKPSEPSLYIPTLGIIMDSSAGNGLDSPTIPQIVVDESGEGPIKSCRNRGSVGSRNKDVARRMPPAVPRPPEEDVVLGNGGREALREEMERLIGSMWEHLEFTEEVVENLVPIGEDTG</sequence>
<evidence type="ECO:0000313" key="13">
    <source>
        <dbReference type="EMBL" id="KAK4202322.1"/>
    </source>
</evidence>
<feature type="binding site" evidence="10">
    <location>
        <position position="99"/>
    </location>
    <ligand>
        <name>ATP</name>
        <dbReference type="ChEBI" id="CHEBI:30616"/>
    </ligand>
</feature>
<keyword evidence="3" id="KW-0723">Serine/threonine-protein kinase</keyword>
<dbReference type="EMBL" id="MU863898">
    <property type="protein sequence ID" value="KAK4202322.1"/>
    <property type="molecule type" value="Genomic_DNA"/>
</dbReference>
<evidence type="ECO:0000313" key="14">
    <source>
        <dbReference type="Proteomes" id="UP001303160"/>
    </source>
</evidence>
<evidence type="ECO:0000259" key="12">
    <source>
        <dbReference type="PROSITE" id="PS50011"/>
    </source>
</evidence>
<evidence type="ECO:0000256" key="4">
    <source>
        <dbReference type="ARBA" id="ARBA00022679"/>
    </source>
</evidence>
<dbReference type="Pfam" id="PF00069">
    <property type="entry name" value="Pkinase"/>
    <property type="match status" value="1"/>
</dbReference>
<feature type="region of interest" description="Disordered" evidence="11">
    <location>
        <begin position="1"/>
        <end position="35"/>
    </location>
</feature>
<feature type="region of interest" description="Disordered" evidence="11">
    <location>
        <begin position="483"/>
        <end position="531"/>
    </location>
</feature>
<dbReference type="InterPro" id="IPR000719">
    <property type="entry name" value="Prot_kinase_dom"/>
</dbReference>
<feature type="compositionally biased region" description="Basic residues" evidence="11">
    <location>
        <begin position="432"/>
        <end position="442"/>
    </location>
</feature>
<dbReference type="PROSITE" id="PS00108">
    <property type="entry name" value="PROTEIN_KINASE_ST"/>
    <property type="match status" value="1"/>
</dbReference>
<feature type="compositionally biased region" description="Polar residues" evidence="11">
    <location>
        <begin position="1"/>
        <end position="12"/>
    </location>
</feature>
<keyword evidence="4" id="KW-0808">Transferase</keyword>
<comment type="catalytic activity">
    <reaction evidence="8">
        <text>L-threonyl-[protein] + ATP = O-phospho-L-threonyl-[protein] + ADP + H(+)</text>
        <dbReference type="Rhea" id="RHEA:46608"/>
        <dbReference type="Rhea" id="RHEA-COMP:11060"/>
        <dbReference type="Rhea" id="RHEA-COMP:11605"/>
        <dbReference type="ChEBI" id="CHEBI:15378"/>
        <dbReference type="ChEBI" id="CHEBI:30013"/>
        <dbReference type="ChEBI" id="CHEBI:30616"/>
        <dbReference type="ChEBI" id="CHEBI:61977"/>
        <dbReference type="ChEBI" id="CHEBI:456216"/>
        <dbReference type="EC" id="2.7.11.1"/>
    </reaction>
</comment>
<keyword evidence="7 10" id="KW-0067">ATP-binding</keyword>
<dbReference type="GO" id="GO:0005737">
    <property type="term" value="C:cytoplasm"/>
    <property type="evidence" value="ECO:0007669"/>
    <property type="project" value="TreeGrafter"/>
</dbReference>
<dbReference type="SMART" id="SM00220">
    <property type="entry name" value="S_TKc"/>
    <property type="match status" value="1"/>
</dbReference>
<evidence type="ECO:0000256" key="7">
    <source>
        <dbReference type="ARBA" id="ARBA00022840"/>
    </source>
</evidence>
<evidence type="ECO:0000256" key="10">
    <source>
        <dbReference type="PROSITE-ProRule" id="PRU10141"/>
    </source>
</evidence>
<comment type="catalytic activity">
    <reaction evidence="9">
        <text>L-seryl-[protein] + ATP = O-phospho-L-seryl-[protein] + ADP + H(+)</text>
        <dbReference type="Rhea" id="RHEA:17989"/>
        <dbReference type="Rhea" id="RHEA-COMP:9863"/>
        <dbReference type="Rhea" id="RHEA-COMP:11604"/>
        <dbReference type="ChEBI" id="CHEBI:15378"/>
        <dbReference type="ChEBI" id="CHEBI:29999"/>
        <dbReference type="ChEBI" id="CHEBI:30616"/>
        <dbReference type="ChEBI" id="CHEBI:83421"/>
        <dbReference type="ChEBI" id="CHEBI:456216"/>
        <dbReference type="EC" id="2.7.11.1"/>
    </reaction>
</comment>
<evidence type="ECO:0000256" key="8">
    <source>
        <dbReference type="ARBA" id="ARBA00047899"/>
    </source>
</evidence>
<evidence type="ECO:0000256" key="2">
    <source>
        <dbReference type="ARBA" id="ARBA00012513"/>
    </source>
</evidence>
<keyword evidence="5 10" id="KW-0547">Nucleotide-binding</keyword>
<evidence type="ECO:0000256" key="11">
    <source>
        <dbReference type="SAM" id="MobiDB-lite"/>
    </source>
</evidence>
<evidence type="ECO:0000256" key="3">
    <source>
        <dbReference type="ARBA" id="ARBA00022527"/>
    </source>
</evidence>
<dbReference type="GO" id="GO:0004674">
    <property type="term" value="F:protein serine/threonine kinase activity"/>
    <property type="evidence" value="ECO:0007669"/>
    <property type="project" value="UniProtKB-KW"/>
</dbReference>
<feature type="compositionally biased region" description="Polar residues" evidence="11">
    <location>
        <begin position="19"/>
        <end position="35"/>
    </location>
</feature>
<comment type="caution">
    <text evidence="13">The sequence shown here is derived from an EMBL/GenBank/DDBJ whole genome shotgun (WGS) entry which is preliminary data.</text>
</comment>
<dbReference type="InterPro" id="IPR050629">
    <property type="entry name" value="STE20/SPS1-PAK"/>
</dbReference>
<evidence type="ECO:0000256" key="9">
    <source>
        <dbReference type="ARBA" id="ARBA00048679"/>
    </source>
</evidence>
<dbReference type="Gene3D" id="1.10.510.10">
    <property type="entry name" value="Transferase(Phosphotransferase) domain 1"/>
    <property type="match status" value="1"/>
</dbReference>
<comment type="similarity">
    <text evidence="1">Belongs to the protein kinase superfamily. STE Ser/Thr protein kinase family. STE20 subfamily.</text>
</comment>
<dbReference type="PANTHER" id="PTHR48012:SF10">
    <property type="entry name" value="FI20177P1"/>
    <property type="match status" value="1"/>
</dbReference>
<feature type="region of interest" description="Disordered" evidence="11">
    <location>
        <begin position="424"/>
        <end position="461"/>
    </location>
</feature>
<dbReference type="GO" id="GO:0005524">
    <property type="term" value="F:ATP binding"/>
    <property type="evidence" value="ECO:0007669"/>
    <property type="project" value="UniProtKB-UniRule"/>
</dbReference>
<reference evidence="13" key="1">
    <citation type="journal article" date="2023" name="Mol. Phylogenet. Evol.">
        <title>Genome-scale phylogeny and comparative genomics of the fungal order Sordariales.</title>
        <authorList>
            <person name="Hensen N."/>
            <person name="Bonometti L."/>
            <person name="Westerberg I."/>
            <person name="Brannstrom I.O."/>
            <person name="Guillou S."/>
            <person name="Cros-Aarteil S."/>
            <person name="Calhoun S."/>
            <person name="Haridas S."/>
            <person name="Kuo A."/>
            <person name="Mondo S."/>
            <person name="Pangilinan J."/>
            <person name="Riley R."/>
            <person name="LaButti K."/>
            <person name="Andreopoulos B."/>
            <person name="Lipzen A."/>
            <person name="Chen C."/>
            <person name="Yan M."/>
            <person name="Daum C."/>
            <person name="Ng V."/>
            <person name="Clum A."/>
            <person name="Steindorff A."/>
            <person name="Ohm R.A."/>
            <person name="Martin F."/>
            <person name="Silar P."/>
            <person name="Natvig D.O."/>
            <person name="Lalanne C."/>
            <person name="Gautier V."/>
            <person name="Ament-Velasquez S.L."/>
            <person name="Kruys A."/>
            <person name="Hutchinson M.I."/>
            <person name="Powell A.J."/>
            <person name="Barry K."/>
            <person name="Miller A.N."/>
            <person name="Grigoriev I.V."/>
            <person name="Debuchy R."/>
            <person name="Gladieux P."/>
            <person name="Hiltunen Thoren M."/>
            <person name="Johannesson H."/>
        </authorList>
    </citation>
    <scope>NUCLEOTIDE SEQUENCE</scope>
    <source>
        <strain evidence="13">CBS 315.58</strain>
    </source>
</reference>
<reference evidence="13" key="2">
    <citation type="submission" date="2023-05" db="EMBL/GenBank/DDBJ databases">
        <authorList>
            <consortium name="Lawrence Berkeley National Laboratory"/>
            <person name="Steindorff A."/>
            <person name="Hensen N."/>
            <person name="Bonometti L."/>
            <person name="Westerberg I."/>
            <person name="Brannstrom I.O."/>
            <person name="Guillou S."/>
            <person name="Cros-Aarteil S."/>
            <person name="Calhoun S."/>
            <person name="Haridas S."/>
            <person name="Kuo A."/>
            <person name="Mondo S."/>
            <person name="Pangilinan J."/>
            <person name="Riley R."/>
            <person name="Labutti K."/>
            <person name="Andreopoulos B."/>
            <person name="Lipzen A."/>
            <person name="Chen C."/>
            <person name="Yanf M."/>
            <person name="Daum C."/>
            <person name="Ng V."/>
            <person name="Clum A."/>
            <person name="Ohm R."/>
            <person name="Martin F."/>
            <person name="Silar P."/>
            <person name="Natvig D."/>
            <person name="Lalanne C."/>
            <person name="Gautier V."/>
            <person name="Ament-Velasquez S.L."/>
            <person name="Kruys A."/>
            <person name="Hutchinson M.I."/>
            <person name="Powell A.J."/>
            <person name="Barry K."/>
            <person name="Miller A.N."/>
            <person name="Grigoriev I.V."/>
            <person name="Debuchy R."/>
            <person name="Gladieux P."/>
            <person name="Thoren M.H."/>
            <person name="Johannesson H."/>
        </authorList>
    </citation>
    <scope>NUCLEOTIDE SEQUENCE</scope>
    <source>
        <strain evidence="13">CBS 315.58</strain>
    </source>
</reference>
<dbReference type="PROSITE" id="PS50011">
    <property type="entry name" value="PROTEIN_KINASE_DOM"/>
    <property type="match status" value="1"/>
</dbReference>
<dbReference type="AlphaFoldDB" id="A0AAN6XPQ6"/>
<dbReference type="InterPro" id="IPR017441">
    <property type="entry name" value="Protein_kinase_ATP_BS"/>
</dbReference>
<dbReference type="SUPFAM" id="SSF56112">
    <property type="entry name" value="Protein kinase-like (PK-like)"/>
    <property type="match status" value="1"/>
</dbReference>
<evidence type="ECO:0000256" key="6">
    <source>
        <dbReference type="ARBA" id="ARBA00022777"/>
    </source>
</evidence>
<feature type="compositionally biased region" description="Low complexity" evidence="11">
    <location>
        <begin position="504"/>
        <end position="517"/>
    </location>
</feature>
<keyword evidence="14" id="KW-1185">Reference proteome</keyword>
<dbReference type="EC" id="2.7.11.1" evidence="2"/>
<name>A0AAN6XPQ6_9PEZI</name>
<organism evidence="13 14">
    <name type="scientific">Triangularia verruculosa</name>
    <dbReference type="NCBI Taxonomy" id="2587418"/>
    <lineage>
        <taxon>Eukaryota</taxon>
        <taxon>Fungi</taxon>
        <taxon>Dikarya</taxon>
        <taxon>Ascomycota</taxon>
        <taxon>Pezizomycotina</taxon>
        <taxon>Sordariomycetes</taxon>
        <taxon>Sordariomycetidae</taxon>
        <taxon>Sordariales</taxon>
        <taxon>Podosporaceae</taxon>
        <taxon>Triangularia</taxon>
    </lineage>
</organism>
<evidence type="ECO:0000256" key="5">
    <source>
        <dbReference type="ARBA" id="ARBA00022741"/>
    </source>
</evidence>
<gene>
    <name evidence="13" type="ORF">QBC40DRAFT_321890</name>
</gene>
<dbReference type="PANTHER" id="PTHR48012">
    <property type="entry name" value="STERILE20-LIKE KINASE, ISOFORM B-RELATED"/>
    <property type="match status" value="1"/>
</dbReference>
<accession>A0AAN6XPQ6</accession>